<evidence type="ECO:0000313" key="3">
    <source>
        <dbReference type="Proteomes" id="UP001320831"/>
    </source>
</evidence>
<keyword evidence="3" id="KW-1185">Reference proteome</keyword>
<evidence type="ECO:0008006" key="4">
    <source>
        <dbReference type="Google" id="ProtNLM"/>
    </source>
</evidence>
<evidence type="ECO:0000256" key="1">
    <source>
        <dbReference type="SAM" id="Phobius"/>
    </source>
</evidence>
<evidence type="ECO:0000313" key="2">
    <source>
        <dbReference type="EMBL" id="MCT7378095.1"/>
    </source>
</evidence>
<dbReference type="InterPro" id="IPR007136">
    <property type="entry name" value="DUF347"/>
</dbReference>
<comment type="caution">
    <text evidence="2">The sequence shown here is derived from an EMBL/GenBank/DDBJ whole genome shotgun (WGS) entry which is preliminary data.</text>
</comment>
<feature type="transmembrane region" description="Helical" evidence="1">
    <location>
        <begin position="197"/>
        <end position="217"/>
    </location>
</feature>
<feature type="transmembrane region" description="Helical" evidence="1">
    <location>
        <begin position="168"/>
        <end position="190"/>
    </location>
</feature>
<accession>A0ABT2LU86</accession>
<keyword evidence="1" id="KW-0812">Transmembrane</keyword>
<gene>
    <name evidence="2" type="ORF">N5A92_24055</name>
</gene>
<feature type="transmembrane region" description="Helical" evidence="1">
    <location>
        <begin position="142"/>
        <end position="162"/>
    </location>
</feature>
<dbReference type="Pfam" id="PF03988">
    <property type="entry name" value="DUF347"/>
    <property type="match status" value="4"/>
</dbReference>
<feature type="transmembrane region" description="Helical" evidence="1">
    <location>
        <begin position="46"/>
        <end position="67"/>
    </location>
</feature>
<feature type="transmembrane region" description="Helical" evidence="1">
    <location>
        <begin position="229"/>
        <end position="250"/>
    </location>
</feature>
<feature type="transmembrane region" description="Helical" evidence="1">
    <location>
        <begin position="74"/>
        <end position="93"/>
    </location>
</feature>
<keyword evidence="1" id="KW-0472">Membrane</keyword>
<dbReference type="RefSeq" id="WP_260906900.1">
    <property type="nucleotide sequence ID" value="NZ_JAOCZP010000011.1"/>
</dbReference>
<feature type="transmembrane region" description="Helical" evidence="1">
    <location>
        <begin position="105"/>
        <end position="126"/>
    </location>
</feature>
<sequence>MDITTQEPTAAPMLNKVPEITLYFWIIKIMATTVGETAADYLNVNLGFGLTNTSWVMSGLLVAVLAYQLMRRQYVPWLYWLTVILISIVGTLITDNLTDAFGVPLWTSTAVFSVLLAVTFMAWYAAERTLSIHTIFTTRRELFYWAAILFTFALGTAGGDLATEGVGLGYMQGTLIFGGLIALTTVAYYAMGLNAVLAFWIAYILTRPLGASIGDLLSQPPADGGLGLSHFGINAVFFVIIVALIGYLTASRADRPSREEETAAKRHWAEGAHG</sequence>
<name>A0ABT2LU86_9HYPH</name>
<proteinExistence type="predicted"/>
<dbReference type="Proteomes" id="UP001320831">
    <property type="component" value="Unassembled WGS sequence"/>
</dbReference>
<dbReference type="EMBL" id="JAOCZP010000011">
    <property type="protein sequence ID" value="MCT7378095.1"/>
    <property type="molecule type" value="Genomic_DNA"/>
</dbReference>
<reference evidence="2 3" key="1">
    <citation type="submission" date="2022-09" db="EMBL/GenBank/DDBJ databases">
        <title>Chelativorans salina sp. nov., a novel slightly halophilic bacterium isolated from a saline lake sediment enrichment.</title>
        <authorList>
            <person name="Gao L."/>
            <person name="Fang B.-Z."/>
            <person name="Li W.-J."/>
        </authorList>
    </citation>
    <scope>NUCLEOTIDE SEQUENCE [LARGE SCALE GENOMIC DNA]</scope>
    <source>
        <strain evidence="2 3">EGI FJ00035</strain>
    </source>
</reference>
<keyword evidence="1" id="KW-1133">Transmembrane helix</keyword>
<organism evidence="2 3">
    <name type="scientific">Chelativorans salis</name>
    <dbReference type="NCBI Taxonomy" id="2978478"/>
    <lineage>
        <taxon>Bacteria</taxon>
        <taxon>Pseudomonadati</taxon>
        <taxon>Pseudomonadota</taxon>
        <taxon>Alphaproteobacteria</taxon>
        <taxon>Hyphomicrobiales</taxon>
        <taxon>Phyllobacteriaceae</taxon>
        <taxon>Chelativorans</taxon>
    </lineage>
</organism>
<protein>
    <recommendedName>
        <fullName evidence="4">Membrane-anchored protein</fullName>
    </recommendedName>
</protein>